<sequence>MVVIFGGSGITPSTLRQCPK</sequence>
<evidence type="ECO:0000313" key="1">
    <source>
        <dbReference type="EMBL" id="JAH59328.1"/>
    </source>
</evidence>
<reference evidence="1" key="2">
    <citation type="journal article" date="2015" name="Fish Shellfish Immunol.">
        <title>Early steps in the European eel (Anguilla anguilla)-Vibrio vulnificus interaction in the gills: Role of the RtxA13 toxin.</title>
        <authorList>
            <person name="Callol A."/>
            <person name="Pajuelo D."/>
            <person name="Ebbesson L."/>
            <person name="Teles M."/>
            <person name="MacKenzie S."/>
            <person name="Amaro C."/>
        </authorList>
    </citation>
    <scope>NUCLEOTIDE SEQUENCE</scope>
</reference>
<organism evidence="1">
    <name type="scientific">Anguilla anguilla</name>
    <name type="common">European freshwater eel</name>
    <name type="synonym">Muraena anguilla</name>
    <dbReference type="NCBI Taxonomy" id="7936"/>
    <lineage>
        <taxon>Eukaryota</taxon>
        <taxon>Metazoa</taxon>
        <taxon>Chordata</taxon>
        <taxon>Craniata</taxon>
        <taxon>Vertebrata</taxon>
        <taxon>Euteleostomi</taxon>
        <taxon>Actinopterygii</taxon>
        <taxon>Neopterygii</taxon>
        <taxon>Teleostei</taxon>
        <taxon>Anguilliformes</taxon>
        <taxon>Anguillidae</taxon>
        <taxon>Anguilla</taxon>
    </lineage>
</organism>
<protein>
    <submittedName>
        <fullName evidence="1">Uncharacterized protein</fullName>
    </submittedName>
</protein>
<dbReference type="EMBL" id="GBXM01049249">
    <property type="protein sequence ID" value="JAH59328.1"/>
    <property type="molecule type" value="Transcribed_RNA"/>
</dbReference>
<proteinExistence type="predicted"/>
<reference evidence="1" key="1">
    <citation type="submission" date="2014-11" db="EMBL/GenBank/DDBJ databases">
        <authorList>
            <person name="Amaro Gonzalez C."/>
        </authorList>
    </citation>
    <scope>NUCLEOTIDE SEQUENCE</scope>
</reference>
<name>A0A0E9U309_ANGAN</name>
<accession>A0A0E9U309</accession>
<dbReference type="AlphaFoldDB" id="A0A0E9U309"/>